<dbReference type="EMBL" id="FNYV01000007">
    <property type="protein sequence ID" value="SEJ75472.1"/>
    <property type="molecule type" value="Genomic_DNA"/>
</dbReference>
<dbReference type="Pfam" id="PF13560">
    <property type="entry name" value="HTH_31"/>
    <property type="match status" value="1"/>
</dbReference>
<dbReference type="Proteomes" id="UP000198707">
    <property type="component" value="Unassembled WGS sequence"/>
</dbReference>
<evidence type="ECO:0000259" key="1">
    <source>
        <dbReference type="PROSITE" id="PS50943"/>
    </source>
</evidence>
<dbReference type="InterPro" id="IPR001387">
    <property type="entry name" value="Cro/C1-type_HTH"/>
</dbReference>
<dbReference type="SUPFAM" id="SSF47413">
    <property type="entry name" value="lambda repressor-like DNA-binding domains"/>
    <property type="match status" value="1"/>
</dbReference>
<evidence type="ECO:0000313" key="3">
    <source>
        <dbReference type="Proteomes" id="UP000198707"/>
    </source>
</evidence>
<keyword evidence="3" id="KW-1185">Reference proteome</keyword>
<gene>
    <name evidence="2" type="ORF">SAMN05443287_107189</name>
</gene>
<dbReference type="SMART" id="SM00530">
    <property type="entry name" value="HTH_XRE"/>
    <property type="match status" value="1"/>
</dbReference>
<reference evidence="3" key="1">
    <citation type="submission" date="2016-10" db="EMBL/GenBank/DDBJ databases">
        <authorList>
            <person name="Varghese N."/>
            <person name="Submissions S."/>
        </authorList>
    </citation>
    <scope>NUCLEOTIDE SEQUENCE [LARGE SCALE GENOMIC DNA]</scope>
    <source>
        <strain evidence="3">CGMCC 4.7038</strain>
    </source>
</reference>
<evidence type="ECO:0000313" key="2">
    <source>
        <dbReference type="EMBL" id="SEJ75472.1"/>
    </source>
</evidence>
<dbReference type="OrthoDB" id="3422637at2"/>
<dbReference type="Pfam" id="PF19054">
    <property type="entry name" value="DUF5753"/>
    <property type="match status" value="1"/>
</dbReference>
<feature type="domain" description="HTH cro/C1-type" evidence="1">
    <location>
        <begin position="14"/>
        <end position="68"/>
    </location>
</feature>
<proteinExistence type="predicted"/>
<dbReference type="RefSeq" id="WP_092381375.1">
    <property type="nucleotide sequence ID" value="NZ_BOPI01000026.1"/>
</dbReference>
<dbReference type="GO" id="GO:0003677">
    <property type="term" value="F:DNA binding"/>
    <property type="evidence" value="ECO:0007669"/>
    <property type="project" value="InterPro"/>
</dbReference>
<dbReference type="InterPro" id="IPR043917">
    <property type="entry name" value="DUF5753"/>
</dbReference>
<accession>A0A1H7BLN2</accession>
<sequence>MESEPTAELIRAQLRRLRLAAELTQEDFGKQVHFSGSQISAIELGQRPYDRLFLKRADEVLNSDGLLLGLLRIAELHGQPHFLRPWLDAERVAQQLRCYHPTLVPGLLQTEHYARAMIRADDMFSDDEVERRLAVRMDRQAILTRPNNPPILIAVIEEATLRRADESFRGIMTQQIGHLLDCVKRGGVLIHIIPVEASVHVGLDGPLTLARGAEGDWVGYLENQVGGATIDRADEIATLLSRWEGIRSVALPKGQSELLMKEVMESWSTI</sequence>
<name>A0A1H7BLN2_9ACTN</name>
<dbReference type="InterPro" id="IPR010982">
    <property type="entry name" value="Lambda_DNA-bd_dom_sf"/>
</dbReference>
<dbReference type="CDD" id="cd00093">
    <property type="entry name" value="HTH_XRE"/>
    <property type="match status" value="1"/>
</dbReference>
<dbReference type="Gene3D" id="1.10.260.40">
    <property type="entry name" value="lambda repressor-like DNA-binding domains"/>
    <property type="match status" value="1"/>
</dbReference>
<organism evidence="2 3">
    <name type="scientific">Micromonospora phaseoli</name>
    <dbReference type="NCBI Taxonomy" id="1144548"/>
    <lineage>
        <taxon>Bacteria</taxon>
        <taxon>Bacillati</taxon>
        <taxon>Actinomycetota</taxon>
        <taxon>Actinomycetes</taxon>
        <taxon>Micromonosporales</taxon>
        <taxon>Micromonosporaceae</taxon>
        <taxon>Micromonospora</taxon>
    </lineage>
</organism>
<dbReference type="STRING" id="1144548.SAMN05443287_107189"/>
<protein>
    <submittedName>
        <fullName evidence="2">Helix-turn-helix domain-containing protein</fullName>
    </submittedName>
</protein>
<dbReference type="PROSITE" id="PS50943">
    <property type="entry name" value="HTH_CROC1"/>
    <property type="match status" value="1"/>
</dbReference>
<dbReference type="AlphaFoldDB" id="A0A1H7BLN2"/>